<dbReference type="Proteomes" id="UP000015105">
    <property type="component" value="Chromosome 1D"/>
</dbReference>
<reference evidence="3" key="1">
    <citation type="journal article" date="2014" name="Science">
        <title>Ancient hybridizations among the ancestral genomes of bread wheat.</title>
        <authorList>
            <consortium name="International Wheat Genome Sequencing Consortium,"/>
            <person name="Marcussen T."/>
            <person name="Sandve S.R."/>
            <person name="Heier L."/>
            <person name="Spannagl M."/>
            <person name="Pfeifer M."/>
            <person name="Jakobsen K.S."/>
            <person name="Wulff B.B."/>
            <person name="Steuernagel B."/>
            <person name="Mayer K.F."/>
            <person name="Olsen O.A."/>
        </authorList>
    </citation>
    <scope>NUCLEOTIDE SEQUENCE [LARGE SCALE GENOMIC DNA]</scope>
    <source>
        <strain evidence="3">cv. AL8/78</strain>
    </source>
</reference>
<reference evidence="3" key="2">
    <citation type="journal article" date="2017" name="Nat. Plants">
        <title>The Aegilops tauschii genome reveals multiple impacts of transposons.</title>
        <authorList>
            <person name="Zhao G."/>
            <person name="Zou C."/>
            <person name="Li K."/>
            <person name="Wang K."/>
            <person name="Li T."/>
            <person name="Gao L."/>
            <person name="Zhang X."/>
            <person name="Wang H."/>
            <person name="Yang Z."/>
            <person name="Liu X."/>
            <person name="Jiang W."/>
            <person name="Mao L."/>
            <person name="Kong X."/>
            <person name="Jiao Y."/>
            <person name="Jia J."/>
        </authorList>
    </citation>
    <scope>NUCLEOTIDE SEQUENCE [LARGE SCALE GENOMIC DNA]</scope>
    <source>
        <strain evidence="3">cv. AL8/78</strain>
    </source>
</reference>
<dbReference type="AlphaFoldDB" id="A0A452XWV3"/>
<name>A0A452XWV3_AEGTS</name>
<reference evidence="2" key="3">
    <citation type="journal article" date="2017" name="Nature">
        <title>Genome sequence of the progenitor of the wheat D genome Aegilops tauschii.</title>
        <authorList>
            <person name="Luo M.C."/>
            <person name="Gu Y.Q."/>
            <person name="Puiu D."/>
            <person name="Wang H."/>
            <person name="Twardziok S.O."/>
            <person name="Deal K.R."/>
            <person name="Huo N."/>
            <person name="Zhu T."/>
            <person name="Wang L."/>
            <person name="Wang Y."/>
            <person name="McGuire P.E."/>
            <person name="Liu S."/>
            <person name="Long H."/>
            <person name="Ramasamy R.K."/>
            <person name="Rodriguez J.C."/>
            <person name="Van S.L."/>
            <person name="Yuan L."/>
            <person name="Wang Z."/>
            <person name="Xia Z."/>
            <person name="Xiao L."/>
            <person name="Anderson O.D."/>
            <person name="Ouyang S."/>
            <person name="Liang Y."/>
            <person name="Zimin A.V."/>
            <person name="Pertea G."/>
            <person name="Qi P."/>
            <person name="Bennetzen J.L."/>
            <person name="Dai X."/>
            <person name="Dawson M.W."/>
            <person name="Muller H.G."/>
            <person name="Kugler K."/>
            <person name="Rivarola-Duarte L."/>
            <person name="Spannagl M."/>
            <person name="Mayer K.F.X."/>
            <person name="Lu F.H."/>
            <person name="Bevan M.W."/>
            <person name="Leroy P."/>
            <person name="Li P."/>
            <person name="You F.M."/>
            <person name="Sun Q."/>
            <person name="Liu Z."/>
            <person name="Lyons E."/>
            <person name="Wicker T."/>
            <person name="Salzberg S.L."/>
            <person name="Devos K.M."/>
            <person name="Dvorak J."/>
        </authorList>
    </citation>
    <scope>NUCLEOTIDE SEQUENCE [LARGE SCALE GENOMIC DNA]</scope>
    <source>
        <strain evidence="2">cv. AL8/78</strain>
    </source>
</reference>
<reference evidence="2" key="5">
    <citation type="journal article" date="2021" name="G3 (Bethesda)">
        <title>Aegilops tauschii genome assembly Aet v5.0 features greater sequence contiguity and improved annotation.</title>
        <authorList>
            <person name="Wang L."/>
            <person name="Zhu T."/>
            <person name="Rodriguez J.C."/>
            <person name="Deal K.R."/>
            <person name="Dubcovsky J."/>
            <person name="McGuire P.E."/>
            <person name="Lux T."/>
            <person name="Spannagl M."/>
            <person name="Mayer K.F.X."/>
            <person name="Baldrich P."/>
            <person name="Meyers B.C."/>
            <person name="Huo N."/>
            <person name="Gu Y.Q."/>
            <person name="Zhou H."/>
            <person name="Devos K.M."/>
            <person name="Bennetzen J.L."/>
            <person name="Unver T."/>
            <person name="Budak H."/>
            <person name="Gulick P.J."/>
            <person name="Galiba G."/>
            <person name="Kalapos B."/>
            <person name="Nelson D.R."/>
            <person name="Li P."/>
            <person name="You F.M."/>
            <person name="Luo M.C."/>
            <person name="Dvorak J."/>
        </authorList>
    </citation>
    <scope>NUCLEOTIDE SEQUENCE [LARGE SCALE GENOMIC DNA]</scope>
    <source>
        <strain evidence="2">cv. AL8/78</strain>
    </source>
</reference>
<keyword evidence="3" id="KW-1185">Reference proteome</keyword>
<evidence type="ECO:0000256" key="1">
    <source>
        <dbReference type="SAM" id="SignalP"/>
    </source>
</evidence>
<evidence type="ECO:0000313" key="2">
    <source>
        <dbReference type="EnsemblPlants" id="AET1Gv20195000.11"/>
    </source>
</evidence>
<evidence type="ECO:0000313" key="3">
    <source>
        <dbReference type="Proteomes" id="UP000015105"/>
    </source>
</evidence>
<feature type="chain" id="PRO_5019136278" evidence="1">
    <location>
        <begin position="17"/>
        <end position="44"/>
    </location>
</feature>
<sequence length="44" mass="4923">MPALLLLPYLVLLVSSFPRCKYADIGRGIVTATSLLVPTIFFRR</sequence>
<reference evidence="2" key="4">
    <citation type="submission" date="2019-03" db="UniProtKB">
        <authorList>
            <consortium name="EnsemblPlants"/>
        </authorList>
    </citation>
    <scope>IDENTIFICATION</scope>
</reference>
<dbReference type="EnsemblPlants" id="AET1Gv20195000.11">
    <property type="protein sequence ID" value="AET1Gv20195000.11"/>
    <property type="gene ID" value="AET1Gv20195000"/>
</dbReference>
<keyword evidence="1" id="KW-0732">Signal</keyword>
<proteinExistence type="predicted"/>
<protein>
    <submittedName>
        <fullName evidence="2">Uncharacterized protein</fullName>
    </submittedName>
</protein>
<organism evidence="2 3">
    <name type="scientific">Aegilops tauschii subsp. strangulata</name>
    <name type="common">Goatgrass</name>
    <dbReference type="NCBI Taxonomy" id="200361"/>
    <lineage>
        <taxon>Eukaryota</taxon>
        <taxon>Viridiplantae</taxon>
        <taxon>Streptophyta</taxon>
        <taxon>Embryophyta</taxon>
        <taxon>Tracheophyta</taxon>
        <taxon>Spermatophyta</taxon>
        <taxon>Magnoliopsida</taxon>
        <taxon>Liliopsida</taxon>
        <taxon>Poales</taxon>
        <taxon>Poaceae</taxon>
        <taxon>BOP clade</taxon>
        <taxon>Pooideae</taxon>
        <taxon>Triticodae</taxon>
        <taxon>Triticeae</taxon>
        <taxon>Triticinae</taxon>
        <taxon>Aegilops</taxon>
    </lineage>
</organism>
<feature type="signal peptide" evidence="1">
    <location>
        <begin position="1"/>
        <end position="16"/>
    </location>
</feature>
<accession>A0A452XWV3</accession>
<dbReference type="Gramene" id="AET1Gv20195000.11">
    <property type="protein sequence ID" value="AET1Gv20195000.11"/>
    <property type="gene ID" value="AET1Gv20195000"/>
</dbReference>